<dbReference type="Proteomes" id="UP000823786">
    <property type="component" value="Unassembled WGS sequence"/>
</dbReference>
<accession>A0ABS4ESZ7</accession>
<keyword evidence="1" id="KW-0812">Transmembrane</keyword>
<comment type="caution">
    <text evidence="2">The sequence shown here is derived from an EMBL/GenBank/DDBJ whole genome shotgun (WGS) entry which is preliminary data.</text>
</comment>
<gene>
    <name evidence="2" type="ORF">J2Z75_004578</name>
</gene>
<feature type="transmembrane region" description="Helical" evidence="1">
    <location>
        <begin position="20"/>
        <end position="40"/>
    </location>
</feature>
<dbReference type="RefSeq" id="WP_209855040.1">
    <property type="nucleotide sequence ID" value="NZ_JAGGJV010000009.1"/>
</dbReference>
<evidence type="ECO:0000313" key="3">
    <source>
        <dbReference type="Proteomes" id="UP000823786"/>
    </source>
</evidence>
<keyword evidence="1" id="KW-0472">Membrane</keyword>
<evidence type="ECO:0000256" key="1">
    <source>
        <dbReference type="SAM" id="Phobius"/>
    </source>
</evidence>
<evidence type="ECO:0000313" key="2">
    <source>
        <dbReference type="EMBL" id="MBP1861050.1"/>
    </source>
</evidence>
<name>A0ABS4ESZ7_9HYPH</name>
<reference evidence="2 3" key="1">
    <citation type="submission" date="2021-03" db="EMBL/GenBank/DDBJ databases">
        <title>Genomic Encyclopedia of Type Strains, Phase IV (KMG-IV): sequencing the most valuable type-strain genomes for metagenomic binning, comparative biology and taxonomic classification.</title>
        <authorList>
            <person name="Goeker M."/>
        </authorList>
    </citation>
    <scope>NUCLEOTIDE SEQUENCE [LARGE SCALE GENOMIC DNA]</scope>
    <source>
        <strain evidence="2 3">DSM 26427</strain>
    </source>
</reference>
<keyword evidence="1" id="KW-1133">Transmembrane helix</keyword>
<protein>
    <submittedName>
        <fullName evidence="2">Uncharacterized protein</fullName>
    </submittedName>
</protein>
<sequence length="54" mass="5945">MQQDITQDPHSAVRQLRPVVITVVAAKLAVFALLMTTINFQAPLPATVEIAEMR</sequence>
<dbReference type="EMBL" id="JAGGJV010000009">
    <property type="protein sequence ID" value="MBP1861050.1"/>
    <property type="molecule type" value="Genomic_DNA"/>
</dbReference>
<keyword evidence="3" id="KW-1185">Reference proteome</keyword>
<organism evidence="2 3">
    <name type="scientific">Rhizobium herbae</name>
    <dbReference type="NCBI Taxonomy" id="508661"/>
    <lineage>
        <taxon>Bacteria</taxon>
        <taxon>Pseudomonadati</taxon>
        <taxon>Pseudomonadota</taxon>
        <taxon>Alphaproteobacteria</taxon>
        <taxon>Hyphomicrobiales</taxon>
        <taxon>Rhizobiaceae</taxon>
        <taxon>Rhizobium/Agrobacterium group</taxon>
        <taxon>Rhizobium</taxon>
    </lineage>
</organism>
<proteinExistence type="predicted"/>